<keyword evidence="1" id="KW-0472">Membrane</keyword>
<keyword evidence="1" id="KW-0812">Transmembrane</keyword>
<comment type="caution">
    <text evidence="2">The sequence shown here is derived from an EMBL/GenBank/DDBJ whole genome shotgun (WGS) entry which is preliminary data.</text>
</comment>
<dbReference type="EMBL" id="JARK01001360">
    <property type="protein sequence ID" value="EYC19636.1"/>
    <property type="molecule type" value="Genomic_DNA"/>
</dbReference>
<dbReference type="OrthoDB" id="10582887at2759"/>
<organism evidence="2 3">
    <name type="scientific">Ancylostoma ceylanicum</name>
    <dbReference type="NCBI Taxonomy" id="53326"/>
    <lineage>
        <taxon>Eukaryota</taxon>
        <taxon>Metazoa</taxon>
        <taxon>Ecdysozoa</taxon>
        <taxon>Nematoda</taxon>
        <taxon>Chromadorea</taxon>
        <taxon>Rhabditida</taxon>
        <taxon>Rhabditina</taxon>
        <taxon>Rhabditomorpha</taxon>
        <taxon>Strongyloidea</taxon>
        <taxon>Ancylostomatidae</taxon>
        <taxon>Ancylostomatinae</taxon>
        <taxon>Ancylostoma</taxon>
    </lineage>
</organism>
<dbReference type="Proteomes" id="UP000024635">
    <property type="component" value="Unassembled WGS sequence"/>
</dbReference>
<proteinExistence type="predicted"/>
<reference evidence="3" key="1">
    <citation type="journal article" date="2015" name="Nat. Genet.">
        <title>The genome and transcriptome of the zoonotic hookworm Ancylostoma ceylanicum identify infection-specific gene families.</title>
        <authorList>
            <person name="Schwarz E.M."/>
            <person name="Hu Y."/>
            <person name="Antoshechkin I."/>
            <person name="Miller M.M."/>
            <person name="Sternberg P.W."/>
            <person name="Aroian R.V."/>
        </authorList>
    </citation>
    <scope>NUCLEOTIDE SEQUENCE</scope>
    <source>
        <strain evidence="3">HY135</strain>
    </source>
</reference>
<evidence type="ECO:0000256" key="1">
    <source>
        <dbReference type="SAM" id="Phobius"/>
    </source>
</evidence>
<accession>A0A016UXA6</accession>
<keyword evidence="3" id="KW-1185">Reference proteome</keyword>
<name>A0A016UXA6_9BILA</name>
<gene>
    <name evidence="2" type="primary">Acey_s0024.g977</name>
    <name evidence="2" type="ORF">Y032_0024g977</name>
</gene>
<feature type="transmembrane region" description="Helical" evidence="1">
    <location>
        <begin position="82"/>
        <end position="107"/>
    </location>
</feature>
<protein>
    <submittedName>
        <fullName evidence="2">Uncharacterized protein</fullName>
    </submittedName>
</protein>
<sequence length="196" mass="21995">MRNFHLFEFNFSNPNTHYSYALLSPKYSKLQTAVDKGRNCGAAFLGTDTAALHAGFGCLLPRGSQERRAAVSPLFYGQLSTLVLVLIIVISTVLAFSSLYVGGAVVVKVRTDRLVEEERRRMVRIEPAQPAPVPPPQYMQSVAPATTLSERYCDYFKFFNLCLFIQKKHFFPGNNAEFLLISADHRLRNVAKAHHA</sequence>
<dbReference type="AlphaFoldDB" id="A0A016UXA6"/>
<evidence type="ECO:0000313" key="2">
    <source>
        <dbReference type="EMBL" id="EYC19636.1"/>
    </source>
</evidence>
<evidence type="ECO:0000313" key="3">
    <source>
        <dbReference type="Proteomes" id="UP000024635"/>
    </source>
</evidence>
<keyword evidence="1" id="KW-1133">Transmembrane helix</keyword>